<protein>
    <submittedName>
        <fullName evidence="1">AT1G06680 protein</fullName>
    </submittedName>
</protein>
<dbReference type="EMBL" id="AK319150">
    <property type="protein sequence ID" value="BAH57265.1"/>
    <property type="molecule type" value="mRNA"/>
</dbReference>
<reference evidence="1" key="1">
    <citation type="journal article" date="2009" name="DNA Res.">
        <title>Analysis of multiple occurrences of alternative splicing events in Arabidopsis thaliana using novel sequenced full-length cDNAs.</title>
        <authorList>
            <person name="Iida K."/>
            <person name="Fukami-Kobayashi K."/>
            <person name="Toyoda A."/>
            <person name="Sakaki Y."/>
            <person name="Kobayashi M."/>
            <person name="Seki M."/>
            <person name="Shinozaki K."/>
        </authorList>
    </citation>
    <scope>NUCLEOTIDE SEQUENCE</scope>
    <source>
        <tissue evidence="1">Rosette leaf</tissue>
    </source>
</reference>
<name>C0Z3I6_ARATH</name>
<dbReference type="AlphaFoldDB" id="C0Z3I6"/>
<proteinExistence type="evidence at transcript level"/>
<evidence type="ECO:0000313" key="1">
    <source>
        <dbReference type="EMBL" id="BAH57265.1"/>
    </source>
</evidence>
<dbReference type="TAIR" id="AT1G06680"/>
<dbReference type="ExpressionAtlas" id="C0Z3I6">
    <property type="expression patterns" value="baseline and differential"/>
</dbReference>
<organism evidence="1">
    <name type="scientific">Arabidopsis thaliana</name>
    <name type="common">Mouse-ear cress</name>
    <dbReference type="NCBI Taxonomy" id="3702"/>
    <lineage>
        <taxon>Eukaryota</taxon>
        <taxon>Viridiplantae</taxon>
        <taxon>Streptophyta</taxon>
        <taxon>Embryophyta</taxon>
        <taxon>Tracheophyta</taxon>
        <taxon>Spermatophyta</taxon>
        <taxon>Magnoliopsida</taxon>
        <taxon>eudicotyledons</taxon>
        <taxon>Gunneridae</taxon>
        <taxon>Pentapetalae</taxon>
        <taxon>rosids</taxon>
        <taxon>malvids</taxon>
        <taxon>Brassicales</taxon>
        <taxon>Brassicaceae</taxon>
        <taxon>Camelineae</taxon>
        <taxon>Arabidopsis</taxon>
    </lineage>
</organism>
<accession>C0Z3I6</accession>
<gene>
    <name evidence="1" type="ordered locus">At1g06680</name>
</gene>
<sequence length="168" mass="17804">MAYSACFLHQSALASSAARSSSSSSSQRHVSLSKPVQIICKAQQSHEDDNSAVSRRLALTLLVGAAAVGSKVSPADAAYGEAGLLQQTCLGSQRRTQTSCHTMEMGSKCRFQQNGTQAKRLSIQDKSLGSKTTSMLLAISMSWSLLPTRSPSLITVLPKSSSLRLITS</sequence>